<evidence type="ECO:0000256" key="2">
    <source>
        <dbReference type="SAM" id="Phobius"/>
    </source>
</evidence>
<sequence length="541" mass="54186">MSSRHSQHRLSPQICRQRGLALALAMALGTTWGWSAQAARLGHARVVSAPGEPLRVALPLTELSPEEAQSLQVSLADAADWQRAGLTPPAPLSSLSLQTQVPRDSSRRDLLMVSPQPMQGDAVDVLLNLRTSAGQRLVQVTVLVPKGAPKVQPAQLGTARPATGQAAGASVHVRRGDTLYNIAQRNPVAGANIHQMLVALWRANPNAFIGDNMNRLKAGADLALPDADTVRAIDPAEARRIYIEQVEAYARYRAGLGQAAGGTRVSAGAASAGKIGSGDTPAGASAASSQDRLRLSGAPADSAADAKRDSKASDAHALADARERVDTLQSNVEALKQAGAGRDSASDGAVGAAGMAAGAAAAALAGASPAPKEAGSDAGSAGTGPAGGTGQDSDAAKAGGPAPGVAGGAAVPGTGTAPGAAASGSAPGPNAGGVAGQTGQPAAPAADAGSNKAAANKPADASGLPAWLADNLLAIVTAVLALLVLIIALALRRAGTRRDEDNEESPYSEAPRLDNEALNKRLHTINLDLDQPPSDEPGSRT</sequence>
<feature type="transmembrane region" description="Helical" evidence="2">
    <location>
        <begin position="472"/>
        <end position="491"/>
    </location>
</feature>
<feature type="domain" description="FimV N-terminal" evidence="3">
    <location>
        <begin position="40"/>
        <end position="144"/>
    </location>
</feature>
<evidence type="ECO:0000256" key="1">
    <source>
        <dbReference type="SAM" id="MobiDB-lite"/>
    </source>
</evidence>
<feature type="compositionally biased region" description="Gly residues" evidence="1">
    <location>
        <begin position="381"/>
        <end position="390"/>
    </location>
</feature>
<dbReference type="NCBIfam" id="TIGR03505">
    <property type="entry name" value="FimV_core"/>
    <property type="match status" value="1"/>
</dbReference>
<dbReference type="AlphaFoldDB" id="A0AAN1RZY2"/>
<dbReference type="InterPro" id="IPR036779">
    <property type="entry name" value="LysM_dom_sf"/>
</dbReference>
<feature type="compositionally biased region" description="Basic and acidic residues" evidence="1">
    <location>
        <begin position="304"/>
        <end position="317"/>
    </location>
</feature>
<dbReference type="InterPro" id="IPR018392">
    <property type="entry name" value="LysM"/>
</dbReference>
<accession>A0AAN1RZY2</accession>
<evidence type="ECO:0000313" key="4">
    <source>
        <dbReference type="EMBL" id="AZW19232.1"/>
    </source>
</evidence>
<dbReference type="Proteomes" id="UP000282741">
    <property type="component" value="Chromosome"/>
</dbReference>
<keyword evidence="2" id="KW-0812">Transmembrane</keyword>
<feature type="compositionally biased region" description="Low complexity" evidence="1">
    <location>
        <begin position="437"/>
        <end position="455"/>
    </location>
</feature>
<proteinExistence type="predicted"/>
<gene>
    <name evidence="4" type="ORF">CS347_21970</name>
</gene>
<dbReference type="Gene3D" id="3.10.350.10">
    <property type="entry name" value="LysM domain"/>
    <property type="match status" value="1"/>
</dbReference>
<feature type="region of interest" description="Disordered" evidence="1">
    <location>
        <begin position="369"/>
        <end position="460"/>
    </location>
</feature>
<feature type="compositionally biased region" description="Low complexity" evidence="1">
    <location>
        <begin position="408"/>
        <end position="429"/>
    </location>
</feature>
<feature type="region of interest" description="Disordered" evidence="1">
    <location>
        <begin position="494"/>
        <end position="515"/>
    </location>
</feature>
<feature type="compositionally biased region" description="Low complexity" evidence="1">
    <location>
        <begin position="269"/>
        <end position="278"/>
    </location>
</feature>
<protein>
    <recommendedName>
        <fullName evidence="3">FimV N-terminal domain-containing protein</fullName>
    </recommendedName>
</protein>
<feature type="compositionally biased region" description="Low complexity" evidence="1">
    <location>
        <begin position="369"/>
        <end position="380"/>
    </location>
</feature>
<feature type="region of interest" description="Disordered" evidence="1">
    <location>
        <begin position="269"/>
        <end position="317"/>
    </location>
</feature>
<dbReference type="RefSeq" id="WP_029580400.1">
    <property type="nucleotide sequence ID" value="NZ_CP012076.1"/>
</dbReference>
<keyword evidence="2" id="KW-0472">Membrane</keyword>
<dbReference type="Pfam" id="PF25800">
    <property type="entry name" value="FimV_N"/>
    <property type="match status" value="1"/>
</dbReference>
<evidence type="ECO:0000259" key="3">
    <source>
        <dbReference type="Pfam" id="PF25800"/>
    </source>
</evidence>
<evidence type="ECO:0000313" key="5">
    <source>
        <dbReference type="Proteomes" id="UP000282741"/>
    </source>
</evidence>
<organism evidence="4 5">
    <name type="scientific">Bordetella hinzii</name>
    <dbReference type="NCBI Taxonomy" id="103855"/>
    <lineage>
        <taxon>Bacteria</taxon>
        <taxon>Pseudomonadati</taxon>
        <taxon>Pseudomonadota</taxon>
        <taxon>Betaproteobacteria</taxon>
        <taxon>Burkholderiales</taxon>
        <taxon>Alcaligenaceae</taxon>
        <taxon>Bordetella</taxon>
    </lineage>
</organism>
<dbReference type="EMBL" id="CP024172">
    <property type="protein sequence ID" value="AZW19232.1"/>
    <property type="molecule type" value="Genomic_DNA"/>
</dbReference>
<name>A0AAN1RZY2_9BORD</name>
<dbReference type="KEGG" id="bhz:ACR54_01809"/>
<dbReference type="CDD" id="cd00118">
    <property type="entry name" value="LysM"/>
    <property type="match status" value="1"/>
</dbReference>
<keyword evidence="2" id="KW-1133">Transmembrane helix</keyword>
<reference evidence="5" key="1">
    <citation type="submission" date="2017-10" db="EMBL/GenBank/DDBJ databases">
        <title>Whole genome sequencing of various Bordetella species.</title>
        <authorList>
            <person name="Weigand M.R."/>
            <person name="Loparev V."/>
            <person name="Peng Y."/>
            <person name="Bowden K.E."/>
            <person name="Tondella M.L."/>
            <person name="Williams M.M."/>
        </authorList>
    </citation>
    <scope>NUCLEOTIDE SEQUENCE [LARGE SCALE GENOMIC DNA]</scope>
    <source>
        <strain evidence="5">H720</strain>
    </source>
</reference>
<dbReference type="GeneID" id="92993259"/>
<dbReference type="InterPro" id="IPR020012">
    <property type="entry name" value="LysM_FimV"/>
</dbReference>
<dbReference type="InterPro" id="IPR057840">
    <property type="entry name" value="FimV_N"/>
</dbReference>